<protein>
    <submittedName>
        <fullName evidence="1">Uncharacterized protein</fullName>
    </submittedName>
</protein>
<organism evidence="1 2">
    <name type="scientific">Phlebia brevispora</name>
    <dbReference type="NCBI Taxonomy" id="194682"/>
    <lineage>
        <taxon>Eukaryota</taxon>
        <taxon>Fungi</taxon>
        <taxon>Dikarya</taxon>
        <taxon>Basidiomycota</taxon>
        <taxon>Agaricomycotina</taxon>
        <taxon>Agaricomycetes</taxon>
        <taxon>Polyporales</taxon>
        <taxon>Meruliaceae</taxon>
        <taxon>Phlebia</taxon>
    </lineage>
</organism>
<evidence type="ECO:0000313" key="2">
    <source>
        <dbReference type="Proteomes" id="UP001148662"/>
    </source>
</evidence>
<evidence type="ECO:0000313" key="1">
    <source>
        <dbReference type="EMBL" id="KAJ3524258.1"/>
    </source>
</evidence>
<sequence>MDESLESLLVVLDPPQLNCLNEDNEHTLKSIVADKRLNTSSDAYLLSDVDEQLLLNIPFNQSVRIRSIVLKGSVPAQQPRLIKLFINRPTLGFGDVEDAMEPEAAQVIELTEEQVSQGKRIPLRFVRFQHVNSLHIFVGANGGDEQTRIDGIDVLGTPSGGTRDLSGLRNQQE</sequence>
<accession>A0ACC1RR31</accession>
<comment type="caution">
    <text evidence="1">The sequence shown here is derived from an EMBL/GenBank/DDBJ whole genome shotgun (WGS) entry which is preliminary data.</text>
</comment>
<proteinExistence type="predicted"/>
<keyword evidence="2" id="KW-1185">Reference proteome</keyword>
<dbReference type="EMBL" id="JANHOG010002357">
    <property type="protein sequence ID" value="KAJ3524258.1"/>
    <property type="molecule type" value="Genomic_DNA"/>
</dbReference>
<gene>
    <name evidence="1" type="ORF">NM688_g8593</name>
</gene>
<reference evidence="1" key="1">
    <citation type="submission" date="2022-07" db="EMBL/GenBank/DDBJ databases">
        <title>Genome Sequence of Phlebia brevispora.</title>
        <authorList>
            <person name="Buettner E."/>
        </authorList>
    </citation>
    <scope>NUCLEOTIDE SEQUENCE</scope>
    <source>
        <strain evidence="1">MPL23</strain>
    </source>
</reference>
<name>A0ACC1RR31_9APHY</name>
<dbReference type="Proteomes" id="UP001148662">
    <property type="component" value="Unassembled WGS sequence"/>
</dbReference>